<accession>A0A8J3EWY2</accession>
<keyword evidence="2 5" id="KW-0808">Transferase</keyword>
<evidence type="ECO:0000313" key="9">
    <source>
        <dbReference type="EMBL" id="GGI04663.1"/>
    </source>
</evidence>
<comment type="similarity">
    <text evidence="5">Belongs to the class I-like SAM-binding methyltransferase superfamily. TRM61 family.</text>
</comment>
<comment type="caution">
    <text evidence="9">The sequence shown here is derived from an EMBL/GenBank/DDBJ whole genome shotgun (WGS) entry which is preliminary data.</text>
</comment>
<dbReference type="PROSITE" id="PS51620">
    <property type="entry name" value="SAM_TRM61"/>
    <property type="match status" value="1"/>
</dbReference>
<sequence length="317" mass="33844">MSSPTAAAPLLPGTDAPLAAGELVVLIDRRRRRYLVELTEGGEWHSHAGLLTHDALIGCLEGTAVRTNRNMEIVVLRPTREDYVLKMKRGAQVVYPKDQAAIVAAADVRPGCTVVEAGAGSGALTLALLAAVGPTGRVVSFERRDDHAAHARRNVARFLGGEPDNWQLVDGDLVDGLGQLEERPHRLVLDLLEPWLLVPGAAQALPAGAIVLAYMPTVPQVMRFSEALWDDGRFTDVRTTETLVRPWDVDGLAVRPAHRMVAHTAFLTTARRVPARDEGGPPPPRRKADVGPGVVWGDATAPAAGDAGDDPVGDPVD</sequence>
<evidence type="ECO:0000256" key="3">
    <source>
        <dbReference type="ARBA" id="ARBA00022691"/>
    </source>
</evidence>
<keyword evidence="4 5" id="KW-0819">tRNA processing</keyword>
<keyword evidence="1 5" id="KW-0489">Methyltransferase</keyword>
<evidence type="ECO:0000256" key="2">
    <source>
        <dbReference type="ARBA" id="ARBA00022679"/>
    </source>
</evidence>
<feature type="binding site" evidence="6">
    <location>
        <position position="190"/>
    </location>
    <ligand>
        <name>S-adenosyl-L-methionine</name>
        <dbReference type="ChEBI" id="CHEBI:59789"/>
    </ligand>
</feature>
<dbReference type="Pfam" id="PF14801">
    <property type="entry name" value="TrmI-like_N"/>
    <property type="match status" value="1"/>
</dbReference>
<dbReference type="SUPFAM" id="SSF53335">
    <property type="entry name" value="S-adenosyl-L-methionine-dependent methyltransferases"/>
    <property type="match status" value="1"/>
</dbReference>
<dbReference type="Proteomes" id="UP000650511">
    <property type="component" value="Unassembled WGS sequence"/>
</dbReference>
<feature type="compositionally biased region" description="Low complexity" evidence="7">
    <location>
        <begin position="297"/>
        <end position="306"/>
    </location>
</feature>
<reference evidence="9" key="1">
    <citation type="journal article" date="2014" name="Int. J. Syst. Evol. Microbiol.">
        <title>Complete genome sequence of Corynebacterium casei LMG S-19264T (=DSM 44701T), isolated from a smear-ripened cheese.</title>
        <authorList>
            <consortium name="US DOE Joint Genome Institute (JGI-PGF)"/>
            <person name="Walter F."/>
            <person name="Albersmeier A."/>
            <person name="Kalinowski J."/>
            <person name="Ruckert C."/>
        </authorList>
    </citation>
    <scope>NUCLEOTIDE SEQUENCE</scope>
    <source>
        <strain evidence="9">CGMCC 1.14988</strain>
    </source>
</reference>
<comment type="subunit">
    <text evidence="5">Homotetramer composed of a dimer of dimers.</text>
</comment>
<dbReference type="EMBL" id="BMHA01000003">
    <property type="protein sequence ID" value="GGI04663.1"/>
    <property type="molecule type" value="Genomic_DNA"/>
</dbReference>
<evidence type="ECO:0000256" key="5">
    <source>
        <dbReference type="PIRNR" id="PIRNR017269"/>
    </source>
</evidence>
<feature type="binding site" evidence="6">
    <location>
        <begin position="121"/>
        <end position="124"/>
    </location>
    <ligand>
        <name>S-adenosyl-L-methionine</name>
        <dbReference type="ChEBI" id="CHEBI:59789"/>
    </ligand>
</feature>
<dbReference type="InterPro" id="IPR014816">
    <property type="entry name" value="tRNA_MeTrfase_Gcd14"/>
</dbReference>
<organism evidence="9 10">
    <name type="scientific">Egicoccus halophilus</name>
    <dbReference type="NCBI Taxonomy" id="1670830"/>
    <lineage>
        <taxon>Bacteria</taxon>
        <taxon>Bacillati</taxon>
        <taxon>Actinomycetota</taxon>
        <taxon>Nitriliruptoria</taxon>
        <taxon>Egicoccales</taxon>
        <taxon>Egicoccaceae</taxon>
        <taxon>Egicoccus</taxon>
    </lineage>
</organism>
<dbReference type="InterPro" id="IPR049470">
    <property type="entry name" value="TRM61_C"/>
</dbReference>
<proteinExistence type="inferred from homology"/>
<evidence type="ECO:0000256" key="1">
    <source>
        <dbReference type="ARBA" id="ARBA00022603"/>
    </source>
</evidence>
<evidence type="ECO:0000256" key="4">
    <source>
        <dbReference type="ARBA" id="ARBA00022694"/>
    </source>
</evidence>
<name>A0A8J3EWY2_9ACTN</name>
<protein>
    <recommendedName>
        <fullName evidence="5">tRNA (adenine(58)-N(1))-methyltransferase TrmI</fullName>
        <ecNumber evidence="5">2.1.1.220</ecNumber>
    </recommendedName>
</protein>
<evidence type="ECO:0000256" key="6">
    <source>
        <dbReference type="PIRSR" id="PIRSR017269-1"/>
    </source>
</evidence>
<keyword evidence="10" id="KW-1185">Reference proteome</keyword>
<dbReference type="Gene3D" id="3.10.330.20">
    <property type="match status" value="1"/>
</dbReference>
<dbReference type="AlphaFoldDB" id="A0A8J3EWY2"/>
<feature type="compositionally biased region" description="Acidic residues" evidence="7">
    <location>
        <begin position="307"/>
        <end position="317"/>
    </location>
</feature>
<keyword evidence="3 5" id="KW-0949">S-adenosyl-L-methionine</keyword>
<feature type="domain" description="tRNA (adenine(58)-N(1))-methyltransferase catalytic subunit TRM61 C-terminal" evidence="8">
    <location>
        <begin position="74"/>
        <end position="249"/>
    </location>
</feature>
<dbReference type="GO" id="GO:0031515">
    <property type="term" value="C:tRNA (m1A) methyltransferase complex"/>
    <property type="evidence" value="ECO:0007669"/>
    <property type="project" value="UniProtKB-UniRule"/>
</dbReference>
<dbReference type="PIRSF" id="PIRSF017269">
    <property type="entry name" value="GCD14"/>
    <property type="match status" value="1"/>
</dbReference>
<evidence type="ECO:0000259" key="8">
    <source>
        <dbReference type="Pfam" id="PF08704"/>
    </source>
</evidence>
<comment type="catalytic activity">
    <reaction evidence="5">
        <text>adenosine(58) in tRNA + S-adenosyl-L-methionine = N(1)-methyladenosine(58) in tRNA + S-adenosyl-L-homocysteine + H(+)</text>
        <dbReference type="Rhea" id="RHEA:43152"/>
        <dbReference type="Rhea" id="RHEA-COMP:10365"/>
        <dbReference type="Rhea" id="RHEA-COMP:10366"/>
        <dbReference type="ChEBI" id="CHEBI:15378"/>
        <dbReference type="ChEBI" id="CHEBI:57856"/>
        <dbReference type="ChEBI" id="CHEBI:59789"/>
        <dbReference type="ChEBI" id="CHEBI:74411"/>
        <dbReference type="ChEBI" id="CHEBI:74491"/>
        <dbReference type="EC" id="2.1.1.220"/>
    </reaction>
</comment>
<dbReference type="Pfam" id="PF08704">
    <property type="entry name" value="GCD14"/>
    <property type="match status" value="1"/>
</dbReference>
<feature type="binding site" evidence="6">
    <location>
        <position position="147"/>
    </location>
    <ligand>
        <name>S-adenosyl-L-methionine</name>
        <dbReference type="ChEBI" id="CHEBI:59789"/>
    </ligand>
</feature>
<feature type="binding site" evidence="6">
    <location>
        <position position="142"/>
    </location>
    <ligand>
        <name>S-adenosyl-L-methionine</name>
        <dbReference type="ChEBI" id="CHEBI:59789"/>
    </ligand>
</feature>
<dbReference type="PANTHER" id="PTHR12133">
    <property type="entry name" value="TRNA (ADENINE(58)-N(1))-METHYLTRANSFERASE"/>
    <property type="match status" value="1"/>
</dbReference>
<feature type="binding site" evidence="6">
    <location>
        <position position="172"/>
    </location>
    <ligand>
        <name>S-adenosyl-L-methionine</name>
        <dbReference type="ChEBI" id="CHEBI:59789"/>
    </ligand>
</feature>
<comment type="function">
    <text evidence="5">Catalyzes the S-adenosyl-L-methionine-dependent formation of N(1)-methyladenine at position 58 (m1A58) in tRNA.</text>
</comment>
<dbReference type="OrthoDB" id="9781391at2"/>
<dbReference type="PANTHER" id="PTHR12133:SF1">
    <property type="entry name" value="TRNA (ADENINE(58)-N(1))-METHYLTRANSFERASE, MITOCHONDRIAL"/>
    <property type="match status" value="1"/>
</dbReference>
<feature type="region of interest" description="Disordered" evidence="7">
    <location>
        <begin position="272"/>
        <end position="317"/>
    </location>
</feature>
<dbReference type="GO" id="GO:0030488">
    <property type="term" value="P:tRNA methylation"/>
    <property type="evidence" value="ECO:0007669"/>
    <property type="project" value="InterPro"/>
</dbReference>
<dbReference type="RefSeq" id="WP_130649734.1">
    <property type="nucleotide sequence ID" value="NZ_BMHA01000003.1"/>
</dbReference>
<dbReference type="GO" id="GO:0160107">
    <property type="term" value="F:tRNA (adenine(58)-N1)-methyltransferase activity"/>
    <property type="evidence" value="ECO:0007669"/>
    <property type="project" value="UniProtKB-EC"/>
</dbReference>
<reference evidence="9" key="2">
    <citation type="submission" date="2020-09" db="EMBL/GenBank/DDBJ databases">
        <authorList>
            <person name="Sun Q."/>
            <person name="Zhou Y."/>
        </authorList>
    </citation>
    <scope>NUCLEOTIDE SEQUENCE</scope>
    <source>
        <strain evidence="9">CGMCC 1.14988</strain>
    </source>
</reference>
<gene>
    <name evidence="9" type="ORF">GCM10011354_10220</name>
</gene>
<evidence type="ECO:0000256" key="7">
    <source>
        <dbReference type="SAM" id="MobiDB-lite"/>
    </source>
</evidence>
<evidence type="ECO:0000313" key="10">
    <source>
        <dbReference type="Proteomes" id="UP000650511"/>
    </source>
</evidence>
<dbReference type="Gene3D" id="3.40.50.150">
    <property type="entry name" value="Vaccinia Virus protein VP39"/>
    <property type="match status" value="1"/>
</dbReference>
<dbReference type="InterPro" id="IPR029063">
    <property type="entry name" value="SAM-dependent_MTases_sf"/>
</dbReference>
<dbReference type="FunFam" id="3.10.330.20:FF:000003">
    <property type="entry name" value="tRNA (Adenine(58)-N(1))-methyltransferase, mitochondrial isoform X1"/>
    <property type="match status" value="1"/>
</dbReference>
<dbReference type="EC" id="2.1.1.220" evidence="5"/>